<dbReference type="SMART" id="SM01178">
    <property type="entry name" value="DUF4217"/>
    <property type="match status" value="1"/>
</dbReference>
<dbReference type="PANTHER" id="PTHR47959">
    <property type="entry name" value="ATP-DEPENDENT RNA HELICASE RHLE-RELATED"/>
    <property type="match status" value="1"/>
</dbReference>
<keyword evidence="5" id="KW-0694">RNA-binding</keyword>
<dbReference type="CDD" id="cd18787">
    <property type="entry name" value="SF2_C_DEAD"/>
    <property type="match status" value="1"/>
</dbReference>
<evidence type="ECO:0000256" key="3">
    <source>
        <dbReference type="ARBA" id="ARBA00022806"/>
    </source>
</evidence>
<evidence type="ECO:0000256" key="4">
    <source>
        <dbReference type="ARBA" id="ARBA00022840"/>
    </source>
</evidence>
<accession>A0A7S3G4G1</accession>
<dbReference type="Pfam" id="PF00270">
    <property type="entry name" value="DEAD"/>
    <property type="match status" value="2"/>
</dbReference>
<sequence>MEKWPTFSSLSPALSQSTLNVLERDLGFSTATPVQCATIPLLLTHKDVAVEACTGSGKTLSFVLPMVDILRKRAALETPKPFQLGGLVLAPTRELALQIFDVALPFVESIPGYSLYLLVGGTDTSSEVETMRDRERGREDEAAEYTIIDEASWTEEKEEVDNTEVEANGGKRERGKGMVWVGTPGRVLDLMQRMYEVNLKKIEVLILDEADRLLELGFQATLNSILKKMPKQRRTGLFSATQTDDVKSLIRAGLRNPVSVEVAVSDKNGRLLQELKVPSTLLNEVMFCSSKERIGELFSLLHDYKGRKVMVFAMTCAMTEFLAKLLPEMEGTPSIARVYSIHGKLKTGARRKTVEKFSSASCGVLLCTDVAARGLDIDNVDMVIQLDLPQDPSNFIHRIGRTARMGKEGRAVAFLHKHEESYLEFLKLRRCPAKYCKPSYSQTELYKEVRNVCKRVREVYELSIPAYASFIRAYSNSCTPFIMRIAKLDLADLAHFFGLLRLPRMPELKAKPVEYNEEVEFDVAAIPYKDKEREEQRKKRMDEGRGEKKKEKKGSQKAVFKKSEGWTKQAEKKKNKAKRREKRKIKETVLMEEEVEELLNDAEEWKRENKEERSQRAKRQAMEGDFSDL</sequence>
<protein>
    <recommendedName>
        <fullName evidence="13">RNA helicase</fullName>
    </recommendedName>
</protein>
<keyword evidence="3 8" id="KW-0347">Helicase</keyword>
<dbReference type="InterPro" id="IPR000629">
    <property type="entry name" value="RNA-helicase_DEAD-box_CS"/>
</dbReference>
<comment type="similarity">
    <text evidence="7">Belongs to the DEAD box helicase family. DDX55/SPB4 subfamily.</text>
</comment>
<feature type="region of interest" description="Disordered" evidence="9">
    <location>
        <begin position="601"/>
        <end position="629"/>
    </location>
</feature>
<evidence type="ECO:0000259" key="11">
    <source>
        <dbReference type="PROSITE" id="PS51194"/>
    </source>
</evidence>
<evidence type="ECO:0000256" key="6">
    <source>
        <dbReference type="ARBA" id="ARBA00023054"/>
    </source>
</evidence>
<dbReference type="InterPro" id="IPR050079">
    <property type="entry name" value="DEAD_box_RNA_helicase"/>
</dbReference>
<feature type="compositionally biased region" description="Basic and acidic residues" evidence="9">
    <location>
        <begin position="532"/>
        <end position="549"/>
    </location>
</feature>
<keyword evidence="6" id="KW-0175">Coiled coil</keyword>
<dbReference type="Pfam" id="PF23681">
    <property type="entry name" value="CTT_SPB4"/>
    <property type="match status" value="1"/>
</dbReference>
<dbReference type="Gene3D" id="3.40.50.300">
    <property type="entry name" value="P-loop containing nucleotide triphosphate hydrolases"/>
    <property type="match status" value="2"/>
</dbReference>
<dbReference type="InterPro" id="IPR056330">
    <property type="entry name" value="CTT_SPB4"/>
</dbReference>
<dbReference type="PROSITE" id="PS00039">
    <property type="entry name" value="DEAD_ATP_HELICASE"/>
    <property type="match status" value="1"/>
</dbReference>
<dbReference type="InterPro" id="IPR025313">
    <property type="entry name" value="SPB4-like_CTE"/>
</dbReference>
<dbReference type="Pfam" id="PF00271">
    <property type="entry name" value="Helicase_C"/>
    <property type="match status" value="1"/>
</dbReference>
<evidence type="ECO:0000256" key="1">
    <source>
        <dbReference type="ARBA" id="ARBA00022741"/>
    </source>
</evidence>
<keyword evidence="4 8" id="KW-0067">ATP-binding</keyword>
<dbReference type="CDD" id="cd17960">
    <property type="entry name" value="DEADc_DDX55"/>
    <property type="match status" value="1"/>
</dbReference>
<dbReference type="InterPro" id="IPR014001">
    <property type="entry name" value="Helicase_ATP-bd"/>
</dbReference>
<evidence type="ECO:0000256" key="7">
    <source>
        <dbReference type="ARBA" id="ARBA00038002"/>
    </source>
</evidence>
<dbReference type="GO" id="GO:0003724">
    <property type="term" value="F:RNA helicase activity"/>
    <property type="evidence" value="ECO:0007669"/>
    <property type="project" value="TreeGrafter"/>
</dbReference>
<evidence type="ECO:0000259" key="10">
    <source>
        <dbReference type="PROSITE" id="PS51192"/>
    </source>
</evidence>
<feature type="domain" description="Helicase C-terminal" evidence="11">
    <location>
        <begin position="293"/>
        <end position="453"/>
    </location>
</feature>
<keyword evidence="1 8" id="KW-0547">Nucleotide-binding</keyword>
<feature type="region of interest" description="Disordered" evidence="9">
    <location>
        <begin position="532"/>
        <end position="586"/>
    </location>
</feature>
<feature type="compositionally biased region" description="Basic and acidic residues" evidence="9">
    <location>
        <begin position="603"/>
        <end position="615"/>
    </location>
</feature>
<keyword evidence="2 8" id="KW-0378">Hydrolase</keyword>
<name>A0A7S3G4G1_9EUKA</name>
<evidence type="ECO:0000313" key="12">
    <source>
        <dbReference type="EMBL" id="CAE0248509.1"/>
    </source>
</evidence>
<evidence type="ECO:0000256" key="5">
    <source>
        <dbReference type="ARBA" id="ARBA00022884"/>
    </source>
</evidence>
<dbReference type="GO" id="GO:0005829">
    <property type="term" value="C:cytosol"/>
    <property type="evidence" value="ECO:0007669"/>
    <property type="project" value="TreeGrafter"/>
</dbReference>
<dbReference type="GO" id="GO:0003723">
    <property type="term" value="F:RNA binding"/>
    <property type="evidence" value="ECO:0007669"/>
    <property type="project" value="UniProtKB-KW"/>
</dbReference>
<dbReference type="GO" id="GO:0005524">
    <property type="term" value="F:ATP binding"/>
    <property type="evidence" value="ECO:0007669"/>
    <property type="project" value="UniProtKB-KW"/>
</dbReference>
<dbReference type="InterPro" id="IPR027417">
    <property type="entry name" value="P-loop_NTPase"/>
</dbReference>
<dbReference type="PROSITE" id="PS51194">
    <property type="entry name" value="HELICASE_CTER"/>
    <property type="match status" value="1"/>
</dbReference>
<dbReference type="AlphaFoldDB" id="A0A7S3G4G1"/>
<dbReference type="PROSITE" id="PS51192">
    <property type="entry name" value="HELICASE_ATP_BIND_1"/>
    <property type="match status" value="1"/>
</dbReference>
<dbReference type="SMART" id="SM00490">
    <property type="entry name" value="HELICc"/>
    <property type="match status" value="1"/>
</dbReference>
<proteinExistence type="inferred from homology"/>
<gene>
    <name evidence="12" type="ORF">PBIL07802_LOCUS10705</name>
</gene>
<evidence type="ECO:0000256" key="9">
    <source>
        <dbReference type="SAM" id="MobiDB-lite"/>
    </source>
</evidence>
<dbReference type="EMBL" id="HBIB01016525">
    <property type="protein sequence ID" value="CAE0248509.1"/>
    <property type="molecule type" value="Transcribed_RNA"/>
</dbReference>
<evidence type="ECO:0000256" key="8">
    <source>
        <dbReference type="RuleBase" id="RU000492"/>
    </source>
</evidence>
<dbReference type="SMART" id="SM00487">
    <property type="entry name" value="DEXDc"/>
    <property type="match status" value="1"/>
</dbReference>
<dbReference type="InterPro" id="IPR001650">
    <property type="entry name" value="Helicase_C-like"/>
</dbReference>
<feature type="compositionally biased region" description="Basic and acidic residues" evidence="9">
    <location>
        <begin position="561"/>
        <end position="572"/>
    </location>
</feature>
<dbReference type="InterPro" id="IPR011545">
    <property type="entry name" value="DEAD/DEAH_box_helicase_dom"/>
</dbReference>
<evidence type="ECO:0000256" key="2">
    <source>
        <dbReference type="ARBA" id="ARBA00022801"/>
    </source>
</evidence>
<dbReference type="GO" id="GO:0016787">
    <property type="term" value="F:hydrolase activity"/>
    <property type="evidence" value="ECO:0007669"/>
    <property type="project" value="UniProtKB-KW"/>
</dbReference>
<feature type="compositionally biased region" description="Basic residues" evidence="9">
    <location>
        <begin position="573"/>
        <end position="583"/>
    </location>
</feature>
<evidence type="ECO:0008006" key="13">
    <source>
        <dbReference type="Google" id="ProtNLM"/>
    </source>
</evidence>
<dbReference type="Pfam" id="PF13959">
    <property type="entry name" value="CTE_SPB4"/>
    <property type="match status" value="1"/>
</dbReference>
<dbReference type="PANTHER" id="PTHR47959:SF1">
    <property type="entry name" value="ATP-DEPENDENT RNA HELICASE DBPA"/>
    <property type="match status" value="1"/>
</dbReference>
<organism evidence="12">
    <name type="scientific">Palpitomonas bilix</name>
    <dbReference type="NCBI Taxonomy" id="652834"/>
    <lineage>
        <taxon>Eukaryota</taxon>
        <taxon>Eukaryota incertae sedis</taxon>
    </lineage>
</organism>
<feature type="domain" description="Helicase ATP-binding" evidence="10">
    <location>
        <begin position="39"/>
        <end position="260"/>
    </location>
</feature>
<dbReference type="SUPFAM" id="SSF52540">
    <property type="entry name" value="P-loop containing nucleoside triphosphate hydrolases"/>
    <property type="match status" value="1"/>
</dbReference>
<reference evidence="12" key="1">
    <citation type="submission" date="2021-01" db="EMBL/GenBank/DDBJ databases">
        <authorList>
            <person name="Corre E."/>
            <person name="Pelletier E."/>
            <person name="Niang G."/>
            <person name="Scheremetjew M."/>
            <person name="Finn R."/>
            <person name="Kale V."/>
            <person name="Holt S."/>
            <person name="Cochrane G."/>
            <person name="Meng A."/>
            <person name="Brown T."/>
            <person name="Cohen L."/>
        </authorList>
    </citation>
    <scope>NUCLEOTIDE SEQUENCE</scope>
    <source>
        <strain evidence="12">NIES-2562</strain>
    </source>
</reference>